<dbReference type="GO" id="GO:0008745">
    <property type="term" value="F:N-acetylmuramoyl-L-alanine amidase activity"/>
    <property type="evidence" value="ECO:0007669"/>
    <property type="project" value="InterPro"/>
</dbReference>
<dbReference type="eggNOG" id="COG2385">
    <property type="taxonomic scope" value="Bacteria"/>
</dbReference>
<dbReference type="GO" id="GO:0030288">
    <property type="term" value="C:outer membrane-bounded periplasmic space"/>
    <property type="evidence" value="ECO:0007669"/>
    <property type="project" value="TreeGrafter"/>
</dbReference>
<dbReference type="SUPFAM" id="SSF53187">
    <property type="entry name" value="Zn-dependent exopeptidases"/>
    <property type="match status" value="1"/>
</dbReference>
<dbReference type="InterPro" id="IPR050695">
    <property type="entry name" value="N-acetylmuramoyl_amidase_3"/>
</dbReference>
<gene>
    <name evidence="3" type="ordered locus">Amet_4611</name>
</gene>
<dbReference type="AlphaFoldDB" id="A6TWW4"/>
<name>A6TWW4_ALKMQ</name>
<dbReference type="Pfam" id="PF08486">
    <property type="entry name" value="SpoIID"/>
    <property type="match status" value="1"/>
</dbReference>
<dbReference type="SMART" id="SM00646">
    <property type="entry name" value="Ami_3"/>
    <property type="match status" value="1"/>
</dbReference>
<dbReference type="EMBL" id="CP000724">
    <property type="protein sequence ID" value="ABR50682.1"/>
    <property type="molecule type" value="Genomic_DNA"/>
</dbReference>
<dbReference type="PANTHER" id="PTHR30404">
    <property type="entry name" value="N-ACETYLMURAMOYL-L-ALANINE AMIDASE"/>
    <property type="match status" value="1"/>
</dbReference>
<protein>
    <submittedName>
        <fullName evidence="3">SpoIID/LytB domain protein</fullName>
    </submittedName>
</protein>
<evidence type="ECO:0000256" key="1">
    <source>
        <dbReference type="ARBA" id="ARBA00022801"/>
    </source>
</evidence>
<organism evidence="3 4">
    <name type="scientific">Alkaliphilus metalliredigens (strain QYMF)</name>
    <dbReference type="NCBI Taxonomy" id="293826"/>
    <lineage>
        <taxon>Bacteria</taxon>
        <taxon>Bacillati</taxon>
        <taxon>Bacillota</taxon>
        <taxon>Clostridia</taxon>
        <taxon>Peptostreptococcales</taxon>
        <taxon>Natronincolaceae</taxon>
        <taxon>Alkaliphilus</taxon>
    </lineage>
</organism>
<dbReference type="InterPro" id="IPR013486">
    <property type="entry name" value="SpoIID/LytB"/>
</dbReference>
<dbReference type="GO" id="GO:0009253">
    <property type="term" value="P:peptidoglycan catabolic process"/>
    <property type="evidence" value="ECO:0007669"/>
    <property type="project" value="InterPro"/>
</dbReference>
<dbReference type="NCBIfam" id="TIGR02669">
    <property type="entry name" value="SpoIID_LytB"/>
    <property type="match status" value="1"/>
</dbReference>
<dbReference type="Gene3D" id="3.40.630.40">
    <property type="entry name" value="Zn-dependent exopeptidases"/>
    <property type="match status" value="1"/>
</dbReference>
<dbReference type="CDD" id="cd02696">
    <property type="entry name" value="MurNAc-LAA"/>
    <property type="match status" value="1"/>
</dbReference>
<dbReference type="InterPro" id="IPR002508">
    <property type="entry name" value="MurNAc-LAA_cat"/>
</dbReference>
<accession>A6TWW4</accession>
<dbReference type="RefSeq" id="WP_012065570.1">
    <property type="nucleotide sequence ID" value="NC_009633.1"/>
</dbReference>
<dbReference type="GO" id="GO:0030435">
    <property type="term" value="P:sporulation resulting in formation of a cellular spore"/>
    <property type="evidence" value="ECO:0007669"/>
    <property type="project" value="InterPro"/>
</dbReference>
<evidence type="ECO:0000313" key="3">
    <source>
        <dbReference type="EMBL" id="ABR50682.1"/>
    </source>
</evidence>
<dbReference type="eggNOG" id="COG0860">
    <property type="taxonomic scope" value="Bacteria"/>
</dbReference>
<dbReference type="HOGENOM" id="CLU_609303_0_0_9"/>
<evidence type="ECO:0000259" key="2">
    <source>
        <dbReference type="SMART" id="SM00646"/>
    </source>
</evidence>
<dbReference type="PANTHER" id="PTHR30404:SF0">
    <property type="entry name" value="N-ACETYLMURAMOYL-L-ALANINE AMIDASE AMIC"/>
    <property type="match status" value="1"/>
</dbReference>
<dbReference type="KEGG" id="amt:Amet_4611"/>
<keyword evidence="1" id="KW-0378">Hydrolase</keyword>
<reference evidence="4" key="1">
    <citation type="journal article" date="2016" name="Genome Announc.">
        <title>Complete genome sequence of Alkaliphilus metalliredigens strain QYMF, an alkaliphilic and metal-reducing bacterium isolated from borax-contaminated leachate ponds.</title>
        <authorList>
            <person name="Hwang C."/>
            <person name="Copeland A."/>
            <person name="Lucas S."/>
            <person name="Lapidus A."/>
            <person name="Barry K."/>
            <person name="Detter J.C."/>
            <person name="Glavina Del Rio T."/>
            <person name="Hammon N."/>
            <person name="Israni S."/>
            <person name="Dalin E."/>
            <person name="Tice H."/>
            <person name="Pitluck S."/>
            <person name="Chertkov O."/>
            <person name="Brettin T."/>
            <person name="Bruce D."/>
            <person name="Han C."/>
            <person name="Schmutz J."/>
            <person name="Larimer F."/>
            <person name="Land M.L."/>
            <person name="Hauser L."/>
            <person name="Kyrpides N."/>
            <person name="Mikhailova N."/>
            <person name="Ye Q."/>
            <person name="Zhou J."/>
            <person name="Richardson P."/>
            <person name="Fields M.W."/>
        </authorList>
    </citation>
    <scope>NUCLEOTIDE SEQUENCE [LARGE SCALE GENOMIC DNA]</scope>
    <source>
        <strain evidence="4">QYMF</strain>
    </source>
</reference>
<dbReference type="OrthoDB" id="9794671at2"/>
<proteinExistence type="predicted"/>
<dbReference type="Proteomes" id="UP000001572">
    <property type="component" value="Chromosome"/>
</dbReference>
<feature type="domain" description="MurNAc-LAA" evidence="2">
    <location>
        <begin position="359"/>
        <end position="469"/>
    </location>
</feature>
<dbReference type="STRING" id="293826.Amet_4611"/>
<sequence>MNEEWNQININIDDPLNQKRVVQSLEELVQMFVAWSVPPSFHIEALKAQSIIMRTKIVRMMNLNGGPRKQAELTLSLEKYPDLMELEEYRLQWGDAFECNKQRLETATQETERQIILYNNRPIDARYHFVCGGATENSENVDGNVVQYLRRVLCKSCGESHYNWQYEDVPLEEIESKLGVEFPKDEIQRSVCIEKIFQDVYRDETGRVKEITIGGKVFRGKELMDLLDLHSTRFTWKPQIIRFFTVGKGDGLGLCQYGAHEMAKSGKRCNEILEYYYTGVTIKKFINPCIKTPLKGKIIMIDPAHGGQEGEGHVGSQGIREEDVNLDIALYLRELLVKLGAEIHMTRRTDEHLPISQRAHLANEKLPHFFISIHQNYFSHPAISGTEIYHYRGDHEGRSLAKEIIQRLTAKTGMVNRGLKLADFFLLRELKVSSIHIEVAYLSNPEEEKKLMDGAFKKKVAEGIAEGIINYYRYHI</sequence>
<dbReference type="Pfam" id="PF01520">
    <property type="entry name" value="Amidase_3"/>
    <property type="match status" value="1"/>
</dbReference>
<dbReference type="InterPro" id="IPR013693">
    <property type="entry name" value="SpoIID/LytB_N"/>
</dbReference>
<evidence type="ECO:0000313" key="4">
    <source>
        <dbReference type="Proteomes" id="UP000001572"/>
    </source>
</evidence>
<keyword evidence="4" id="KW-1185">Reference proteome</keyword>